<keyword evidence="5" id="KW-0479">Metal-binding</keyword>
<evidence type="ECO:0000256" key="6">
    <source>
        <dbReference type="ARBA" id="ARBA00022964"/>
    </source>
</evidence>
<dbReference type="GO" id="GO:0005506">
    <property type="term" value="F:iron ion binding"/>
    <property type="evidence" value="ECO:0007669"/>
    <property type="project" value="UniProtKB-ARBA"/>
</dbReference>
<name>G4T4A0_META2</name>
<feature type="region of interest" description="Disordered" evidence="11">
    <location>
        <begin position="1"/>
        <end position="23"/>
    </location>
</feature>
<evidence type="ECO:0000256" key="4">
    <source>
        <dbReference type="ARBA" id="ARBA00011738"/>
    </source>
</evidence>
<sequence>MITENAAQSEQSEDFYQSRNGSKPKIIPRVDPVVYAQTANPGLIAEDLQARYEQQGFLVIDNVFNEREVDCFKQELKRLNDDEKIKASAEAITELSSDELRSLFKIHEVSPVFKRLAADNRLAGLAQHLLNDRVYIHQSRLNYKPGFRGKEFYWHSDFETWHVEDGMPRMRALSMSIILTENDQHNGPLMLVPGSHKKFVVCEEETPENHYSVSLKKQEYGIPSDECLASLVADGGIVSANGKPGSVLIFDSNVMHGSNSNITPWPRSNLFFVYNAINNRVTWPFCGLLPRPEYLCSRKNIRVIEPRPFIAAADQLIYA</sequence>
<evidence type="ECO:0000256" key="10">
    <source>
        <dbReference type="NCBIfam" id="TIGR02408"/>
    </source>
</evidence>
<evidence type="ECO:0000256" key="5">
    <source>
        <dbReference type="ARBA" id="ARBA00022723"/>
    </source>
</evidence>
<evidence type="ECO:0000256" key="2">
    <source>
        <dbReference type="ARBA" id="ARBA00004063"/>
    </source>
</evidence>
<dbReference type="STRING" id="1091494.MEALZ_3246"/>
<dbReference type="PANTHER" id="PTHR20883:SF48">
    <property type="entry name" value="ECTOINE DIOXYGENASE"/>
    <property type="match status" value="1"/>
</dbReference>
<dbReference type="KEGG" id="mah:MEALZ_3246"/>
<keyword evidence="7 12" id="KW-0560">Oxidoreductase</keyword>
<keyword evidence="6" id="KW-0223">Dioxygenase</keyword>
<evidence type="ECO:0000313" key="12">
    <source>
        <dbReference type="EMBL" id="CCE24911.1"/>
    </source>
</evidence>
<accession>G4T4A0</accession>
<dbReference type="GO" id="GO:0016706">
    <property type="term" value="F:2-oxoglutarate-dependent dioxygenase activity"/>
    <property type="evidence" value="ECO:0007669"/>
    <property type="project" value="InterPro"/>
</dbReference>
<dbReference type="InterPro" id="IPR008775">
    <property type="entry name" value="Phytyl_CoA_dOase-like"/>
</dbReference>
<dbReference type="EMBL" id="FO082060">
    <property type="protein sequence ID" value="CCE24911.1"/>
    <property type="molecule type" value="Genomic_DNA"/>
</dbReference>
<dbReference type="Pfam" id="PF05721">
    <property type="entry name" value="PhyH"/>
    <property type="match status" value="1"/>
</dbReference>
<dbReference type="SUPFAM" id="SSF51197">
    <property type="entry name" value="Clavaminate synthase-like"/>
    <property type="match status" value="1"/>
</dbReference>
<dbReference type="NCBIfam" id="TIGR02408">
    <property type="entry name" value="ectoine_ThpD"/>
    <property type="match status" value="1"/>
</dbReference>
<evidence type="ECO:0000256" key="3">
    <source>
        <dbReference type="ARBA" id="ARBA00007851"/>
    </source>
</evidence>
<dbReference type="PATRIC" id="fig|271065.3.peg.3340"/>
<dbReference type="PANTHER" id="PTHR20883">
    <property type="entry name" value="PHYTANOYL-COA DIOXYGENASE DOMAIN CONTAINING 1"/>
    <property type="match status" value="1"/>
</dbReference>
<dbReference type="HOGENOM" id="CLU_048953_5_0_6"/>
<dbReference type="InterPro" id="IPR012774">
    <property type="entry name" value="EctD"/>
</dbReference>
<comment type="function">
    <text evidence="2">Involved in the biosynthesis of 5-hydroxyectoine, called compatible solute, which helps organisms to survive extreme osmotic stress by acting as a highly soluble organic osmolyte. Catalyzes the 2-oxoglutarate-dependent selective hydroxylation of L-ectoine to yield (4S,5S)-5-hydroxyectoine.</text>
</comment>
<evidence type="ECO:0000256" key="9">
    <source>
        <dbReference type="ARBA" id="ARBA00049228"/>
    </source>
</evidence>
<evidence type="ECO:0000256" key="7">
    <source>
        <dbReference type="ARBA" id="ARBA00023002"/>
    </source>
</evidence>
<keyword evidence="8" id="KW-0408">Iron</keyword>
<protein>
    <recommendedName>
        <fullName evidence="10">Ectoine hydroxylase</fullName>
        <ecNumber evidence="10">1.14.11.55</ecNumber>
    </recommendedName>
</protein>
<dbReference type="AlphaFoldDB" id="G4T4A0"/>
<feature type="compositionally biased region" description="Polar residues" evidence="11">
    <location>
        <begin position="1"/>
        <end position="21"/>
    </location>
</feature>
<comment type="subunit">
    <text evidence="4">Homodimer.</text>
</comment>
<proteinExistence type="inferred from homology"/>
<reference evidence="13" key="1">
    <citation type="journal article" date="2012" name="J. Bacteriol.">
        <title>Genome sequence of the haloalkaliphilic methanotrophic bacterium Methylomicrobium alcaliphilum 20Z.</title>
        <authorList>
            <person name="Vuilleumier S."/>
            <person name="Khmelenina V.N."/>
            <person name="Bringel F."/>
            <person name="Reshetnikov A.S."/>
            <person name="Lajus A."/>
            <person name="Mangenot S."/>
            <person name="Rouy Z."/>
            <person name="Op den Camp H.J."/>
            <person name="Jetten M.S."/>
            <person name="Dispirito A.A."/>
            <person name="Dunfield P."/>
            <person name="Klotz M.G."/>
            <person name="Semrau J.D."/>
            <person name="Stein L.Y."/>
            <person name="Barbe V."/>
            <person name="Medigue C."/>
            <person name="Trotsenko Y.A."/>
            <person name="Kalyuzhnaya M.G."/>
        </authorList>
    </citation>
    <scope>NUCLEOTIDE SEQUENCE [LARGE SCALE GENOMIC DNA]</scope>
    <source>
        <strain evidence="13">DSM 19304 / NCIMB 14124 / VKM B-2133 / 20Z</strain>
    </source>
</reference>
<keyword evidence="13" id="KW-1185">Reference proteome</keyword>
<comment type="cofactor">
    <cofactor evidence="1">
        <name>Fe(2+)</name>
        <dbReference type="ChEBI" id="CHEBI:29033"/>
    </cofactor>
</comment>
<evidence type="ECO:0000313" key="13">
    <source>
        <dbReference type="Proteomes" id="UP000008315"/>
    </source>
</evidence>
<dbReference type="EC" id="1.14.11.55" evidence="10"/>
<organism evidence="12 13">
    <name type="scientific">Methylotuvimicrobium alcaliphilum (strain DSM 19304 / NCIMB 14124 / VKM B-2133 / 20Z)</name>
    <name type="common">Methylomicrobium alcaliphilum</name>
    <dbReference type="NCBI Taxonomy" id="1091494"/>
    <lineage>
        <taxon>Bacteria</taxon>
        <taxon>Pseudomonadati</taxon>
        <taxon>Pseudomonadota</taxon>
        <taxon>Gammaproteobacteria</taxon>
        <taxon>Methylococcales</taxon>
        <taxon>Methylococcaceae</taxon>
        <taxon>Methylotuvimicrobium</taxon>
    </lineage>
</organism>
<evidence type="ECO:0000256" key="1">
    <source>
        <dbReference type="ARBA" id="ARBA00001954"/>
    </source>
</evidence>
<evidence type="ECO:0000256" key="11">
    <source>
        <dbReference type="SAM" id="MobiDB-lite"/>
    </source>
</evidence>
<evidence type="ECO:0000256" key="8">
    <source>
        <dbReference type="ARBA" id="ARBA00023004"/>
    </source>
</evidence>
<dbReference type="RefSeq" id="WP_014149669.1">
    <property type="nucleotide sequence ID" value="NC_016112.1"/>
</dbReference>
<comment type="catalytic activity">
    <reaction evidence="9">
        <text>L-ectoine + 2-oxoglutarate + O2 = 5-hydroxyectoine + succinate + CO2</text>
        <dbReference type="Rhea" id="RHEA:45740"/>
        <dbReference type="ChEBI" id="CHEBI:15379"/>
        <dbReference type="ChEBI" id="CHEBI:16526"/>
        <dbReference type="ChEBI" id="CHEBI:16810"/>
        <dbReference type="ChEBI" id="CHEBI:30031"/>
        <dbReference type="ChEBI" id="CHEBI:58515"/>
        <dbReference type="ChEBI" id="CHEBI:85413"/>
        <dbReference type="EC" id="1.14.11.55"/>
    </reaction>
</comment>
<dbReference type="Gene3D" id="2.60.120.620">
    <property type="entry name" value="q2cbj1_9rhob like domain"/>
    <property type="match status" value="1"/>
</dbReference>
<comment type="similarity">
    <text evidence="3">Belongs to the PhyH family. EctD subfamily.</text>
</comment>
<dbReference type="Proteomes" id="UP000008315">
    <property type="component" value="Chromosome"/>
</dbReference>
<gene>
    <name evidence="12" type="primary">ectD</name>
    <name evidence="12" type="ordered locus">MEALZ_3246</name>
</gene>